<sequence length="825" mass="90139">MLFGKTCLPGVEHALPSCSQDVDIGSQHASDATTAVSALGSGAISTHTVRRFELRRKRDRRHWGETDPSDPARSDSEDHHDDESDGLHATLCQNGLESQKSSHAKMRKRRKHPLYQFRNGYQSSSVGKPSHQMLQKRKRGKGIETSSLMFMQQGWRVLFRICRKFSFFGSFLGGFEPSVFATLTVLHSLSFTSTSFIEEENHTWYFFVATLWFVYLRSTISCTTWGKDRGNDHRGDLRDPFVIISGVSADGSEGEEGSHGKSDDGLQFNLGDRITKLRGTGSASSASYRAKCQIEIQMGAQTTDDNALGMNQTVSDRSDRLPLSILLAAVMAGLVASRILRGWHRGGVNFANQPDIAKLLEKDIDAKQVCTMIRGVVIGVVTLIMCVAVFFRFPQQEEDKRHHPKQVSGSRRLIDRAWDRARTGVFVVGVAAAGGTIWVYHAMDKRLAVIGNGTSLGSGKGSPPLLVGPIEFNVEPGTVAGATYALLAVLMGLAFFDASWSCRREGGREAHECSDYVRDAKGLTSTALGNTKSKNLMAFNLRNLQENNRYAAERLSVGCAAACGSCGGPGEKTEIMLTSGDSGESFSEGKGNENYEMPTNSDHTSTRQTDAAVAVTVARASLRGLERIGWVCMGITCLIQLLLQTETNAGVVLLMLLQLLAYLQYVENDSCRRRREWEIVLALEWLGTAGFFSTGNTNTLATINMSGAFTGLSPQNYVGAAILMFITTYGAPLLSVGPTMIALSRLGRRDVPSLSSTGFSSPNNSKASTCSRYQAWSQLPQRLCNITAVACIVPLAFHAIALATFTLVLFIHRGHPFIWIVFCPK</sequence>
<feature type="transmembrane region" description="Helical" evidence="2">
    <location>
        <begin position="165"/>
        <end position="190"/>
    </location>
</feature>
<keyword evidence="2" id="KW-0812">Transmembrane</keyword>
<protein>
    <recommendedName>
        <fullName evidence="3">GPI ethanolamine phosphate transferase 2 C-terminal domain-containing protein</fullName>
    </recommendedName>
</protein>
<feature type="domain" description="GPI ethanolamine phosphate transferase 2 C-terminal" evidence="3">
    <location>
        <begin position="635"/>
        <end position="825"/>
    </location>
</feature>
<accession>A0A388M3N0</accession>
<keyword evidence="2" id="KW-0472">Membrane</keyword>
<dbReference type="Pfam" id="PF19316">
    <property type="entry name" value="PIGO_PIGG"/>
    <property type="match status" value="1"/>
</dbReference>
<dbReference type="EMBL" id="BFEA01000719">
    <property type="protein sequence ID" value="GBG89146.1"/>
    <property type="molecule type" value="Genomic_DNA"/>
</dbReference>
<dbReference type="GO" id="GO:0005789">
    <property type="term" value="C:endoplasmic reticulum membrane"/>
    <property type="evidence" value="ECO:0007669"/>
    <property type="project" value="TreeGrafter"/>
</dbReference>
<feature type="transmembrane region" description="Helical" evidence="2">
    <location>
        <begin position="628"/>
        <end position="643"/>
    </location>
</feature>
<dbReference type="InterPro" id="IPR039527">
    <property type="entry name" value="PIGG/GPI7"/>
</dbReference>
<feature type="transmembrane region" description="Helical" evidence="2">
    <location>
        <begin position="421"/>
        <end position="440"/>
    </location>
</feature>
<feature type="transmembrane region" description="Helical" evidence="2">
    <location>
        <begin position="372"/>
        <end position="391"/>
    </location>
</feature>
<dbReference type="GO" id="GO:0006506">
    <property type="term" value="P:GPI anchor biosynthetic process"/>
    <property type="evidence" value="ECO:0007669"/>
    <property type="project" value="InterPro"/>
</dbReference>
<feature type="transmembrane region" description="Helical" evidence="2">
    <location>
        <begin position="202"/>
        <end position="220"/>
    </location>
</feature>
<dbReference type="PANTHER" id="PTHR23072:SF0">
    <property type="entry name" value="GPI ETHANOLAMINE PHOSPHATE TRANSFERASE 2"/>
    <property type="match status" value="1"/>
</dbReference>
<feature type="transmembrane region" description="Helical" evidence="2">
    <location>
        <begin position="321"/>
        <end position="340"/>
    </location>
</feature>
<dbReference type="Proteomes" id="UP000265515">
    <property type="component" value="Unassembled WGS sequence"/>
</dbReference>
<dbReference type="OrthoDB" id="1304379at2759"/>
<dbReference type="PANTHER" id="PTHR23072">
    <property type="entry name" value="PHOSPHATIDYLINOSITOL GLYCAN-RELATED"/>
    <property type="match status" value="1"/>
</dbReference>
<keyword evidence="2" id="KW-1133">Transmembrane helix</keyword>
<evidence type="ECO:0000313" key="4">
    <source>
        <dbReference type="EMBL" id="GBG89146.1"/>
    </source>
</evidence>
<feature type="compositionally biased region" description="Basic and acidic residues" evidence="1">
    <location>
        <begin position="62"/>
        <end position="86"/>
    </location>
</feature>
<gene>
    <name evidence="4" type="ORF">CBR_g48853</name>
</gene>
<evidence type="ECO:0000256" key="1">
    <source>
        <dbReference type="SAM" id="MobiDB-lite"/>
    </source>
</evidence>
<reference evidence="4 5" key="1">
    <citation type="journal article" date="2018" name="Cell">
        <title>The Chara Genome: Secondary Complexity and Implications for Plant Terrestrialization.</title>
        <authorList>
            <person name="Nishiyama T."/>
            <person name="Sakayama H."/>
            <person name="Vries J.D."/>
            <person name="Buschmann H."/>
            <person name="Saint-Marcoux D."/>
            <person name="Ullrich K.K."/>
            <person name="Haas F.B."/>
            <person name="Vanderstraeten L."/>
            <person name="Becker D."/>
            <person name="Lang D."/>
            <person name="Vosolsobe S."/>
            <person name="Rombauts S."/>
            <person name="Wilhelmsson P.K.I."/>
            <person name="Janitza P."/>
            <person name="Kern R."/>
            <person name="Heyl A."/>
            <person name="Rumpler F."/>
            <person name="Villalobos L.I.A.C."/>
            <person name="Clay J.M."/>
            <person name="Skokan R."/>
            <person name="Toyoda A."/>
            <person name="Suzuki Y."/>
            <person name="Kagoshima H."/>
            <person name="Schijlen E."/>
            <person name="Tajeshwar N."/>
            <person name="Catarino B."/>
            <person name="Hetherington A.J."/>
            <person name="Saltykova A."/>
            <person name="Bonnot C."/>
            <person name="Breuninger H."/>
            <person name="Symeonidi A."/>
            <person name="Radhakrishnan G.V."/>
            <person name="Van Nieuwerburgh F."/>
            <person name="Deforce D."/>
            <person name="Chang C."/>
            <person name="Karol K.G."/>
            <person name="Hedrich R."/>
            <person name="Ulvskov P."/>
            <person name="Glockner G."/>
            <person name="Delwiche C.F."/>
            <person name="Petrasek J."/>
            <person name="Van de Peer Y."/>
            <person name="Friml J."/>
            <person name="Beilby M."/>
            <person name="Dolan L."/>
            <person name="Kohara Y."/>
            <person name="Sugano S."/>
            <person name="Fujiyama A."/>
            <person name="Delaux P.-M."/>
            <person name="Quint M."/>
            <person name="TheiBen G."/>
            <person name="Hagemann M."/>
            <person name="Harholt J."/>
            <person name="Dunand C."/>
            <person name="Zachgo S."/>
            <person name="Langdale J."/>
            <person name="Maumus F."/>
            <person name="Straeten D.V.D."/>
            <person name="Gould S.B."/>
            <person name="Rensing S.A."/>
        </authorList>
    </citation>
    <scope>NUCLEOTIDE SEQUENCE [LARGE SCALE GENOMIC DNA]</scope>
    <source>
        <strain evidence="4 5">S276</strain>
    </source>
</reference>
<dbReference type="GO" id="GO:0051267">
    <property type="term" value="F:CP2 mannose-ethanolamine phosphotransferase activity"/>
    <property type="evidence" value="ECO:0007669"/>
    <property type="project" value="TreeGrafter"/>
</dbReference>
<feature type="transmembrane region" description="Helical" evidence="2">
    <location>
        <begin position="649"/>
        <end position="665"/>
    </location>
</feature>
<dbReference type="Gramene" id="GBG89146">
    <property type="protein sequence ID" value="GBG89146"/>
    <property type="gene ID" value="CBR_g48853"/>
</dbReference>
<name>A0A388M3N0_CHABU</name>
<dbReference type="AlphaFoldDB" id="A0A388M3N0"/>
<evidence type="ECO:0000313" key="5">
    <source>
        <dbReference type="Proteomes" id="UP000265515"/>
    </source>
</evidence>
<dbReference type="STRING" id="69332.A0A388M3N0"/>
<keyword evidence="5" id="KW-1185">Reference proteome</keyword>
<feature type="transmembrane region" description="Helical" evidence="2">
    <location>
        <begin position="717"/>
        <end position="743"/>
    </location>
</feature>
<proteinExistence type="predicted"/>
<evidence type="ECO:0000256" key="2">
    <source>
        <dbReference type="SAM" id="Phobius"/>
    </source>
</evidence>
<feature type="region of interest" description="Disordered" evidence="1">
    <location>
        <begin position="60"/>
        <end position="87"/>
    </location>
</feature>
<feature type="transmembrane region" description="Helical" evidence="2">
    <location>
        <begin position="786"/>
        <end position="811"/>
    </location>
</feature>
<feature type="transmembrane region" description="Helical" evidence="2">
    <location>
        <begin position="479"/>
        <end position="498"/>
    </location>
</feature>
<comment type="caution">
    <text evidence="4">The sequence shown here is derived from an EMBL/GenBank/DDBJ whole genome shotgun (WGS) entry which is preliminary data.</text>
</comment>
<feature type="transmembrane region" description="Helical" evidence="2">
    <location>
        <begin position="677"/>
        <end position="697"/>
    </location>
</feature>
<evidence type="ECO:0000259" key="3">
    <source>
        <dbReference type="Pfam" id="PF19316"/>
    </source>
</evidence>
<dbReference type="InterPro" id="IPR045687">
    <property type="entry name" value="PIGG/GPI7_C"/>
</dbReference>
<organism evidence="4 5">
    <name type="scientific">Chara braunii</name>
    <name type="common">Braun's stonewort</name>
    <dbReference type="NCBI Taxonomy" id="69332"/>
    <lineage>
        <taxon>Eukaryota</taxon>
        <taxon>Viridiplantae</taxon>
        <taxon>Streptophyta</taxon>
        <taxon>Charophyceae</taxon>
        <taxon>Charales</taxon>
        <taxon>Characeae</taxon>
        <taxon>Chara</taxon>
    </lineage>
</organism>